<evidence type="ECO:0000313" key="3">
    <source>
        <dbReference type="Proteomes" id="UP000636661"/>
    </source>
</evidence>
<reference evidence="2" key="2">
    <citation type="submission" date="2020-09" db="EMBL/GenBank/DDBJ databases">
        <authorList>
            <person name="Sun Q."/>
            <person name="Ohkuma M."/>
        </authorList>
    </citation>
    <scope>NUCLEOTIDE SEQUENCE</scope>
    <source>
        <strain evidence="2">JCM 4391</strain>
    </source>
</reference>
<sequence length="151" mass="15248">MLAAVAVAAVSGCVAVDAGPAVVPAAPEASRAAEQDAAPQIVEGPAREALEAALPPPAAEPAPRPPSRAVSDRAPGAAPPATPHAAPPAARQPRVSPPERLREQLPRVRPPALPTVAVTGTVPDVCALGRAHGGWDPHSRQAELCREAYGH</sequence>
<feature type="compositionally biased region" description="Pro residues" evidence="1">
    <location>
        <begin position="54"/>
        <end position="66"/>
    </location>
</feature>
<name>A0A918HYS0_9ACTN</name>
<comment type="caution">
    <text evidence="2">The sequence shown here is derived from an EMBL/GenBank/DDBJ whole genome shotgun (WGS) entry which is preliminary data.</text>
</comment>
<accession>A0A918HYS0</accession>
<feature type="region of interest" description="Disordered" evidence="1">
    <location>
        <begin position="27"/>
        <end position="114"/>
    </location>
</feature>
<feature type="compositionally biased region" description="Low complexity" evidence="1">
    <location>
        <begin position="67"/>
        <end position="76"/>
    </location>
</feature>
<gene>
    <name evidence="2" type="ORF">GCM10010274_36760</name>
</gene>
<feature type="compositionally biased region" description="Basic and acidic residues" evidence="1">
    <location>
        <begin position="97"/>
        <end position="106"/>
    </location>
</feature>
<dbReference type="AlphaFoldDB" id="A0A918HYS0"/>
<proteinExistence type="predicted"/>
<protein>
    <submittedName>
        <fullName evidence="2">Uncharacterized protein</fullName>
    </submittedName>
</protein>
<keyword evidence="3" id="KW-1185">Reference proteome</keyword>
<dbReference type="Proteomes" id="UP000636661">
    <property type="component" value="Unassembled WGS sequence"/>
</dbReference>
<feature type="compositionally biased region" description="Low complexity" evidence="1">
    <location>
        <begin position="27"/>
        <end position="40"/>
    </location>
</feature>
<evidence type="ECO:0000256" key="1">
    <source>
        <dbReference type="SAM" id="MobiDB-lite"/>
    </source>
</evidence>
<organism evidence="2 3">
    <name type="scientific">Streptomyces lavendofoliae</name>
    <dbReference type="NCBI Taxonomy" id="67314"/>
    <lineage>
        <taxon>Bacteria</taxon>
        <taxon>Bacillati</taxon>
        <taxon>Actinomycetota</taxon>
        <taxon>Actinomycetes</taxon>
        <taxon>Kitasatosporales</taxon>
        <taxon>Streptomycetaceae</taxon>
        <taxon>Streptomyces</taxon>
    </lineage>
</organism>
<evidence type="ECO:0000313" key="2">
    <source>
        <dbReference type="EMBL" id="GGU45355.1"/>
    </source>
</evidence>
<feature type="compositionally biased region" description="Pro residues" evidence="1">
    <location>
        <begin position="77"/>
        <end position="86"/>
    </location>
</feature>
<dbReference type="EMBL" id="BMTP01000009">
    <property type="protein sequence ID" value="GGU45355.1"/>
    <property type="molecule type" value="Genomic_DNA"/>
</dbReference>
<reference evidence="2" key="1">
    <citation type="journal article" date="2014" name="Int. J. Syst. Evol. Microbiol.">
        <title>Complete genome sequence of Corynebacterium casei LMG S-19264T (=DSM 44701T), isolated from a smear-ripened cheese.</title>
        <authorList>
            <consortium name="US DOE Joint Genome Institute (JGI-PGF)"/>
            <person name="Walter F."/>
            <person name="Albersmeier A."/>
            <person name="Kalinowski J."/>
            <person name="Ruckert C."/>
        </authorList>
    </citation>
    <scope>NUCLEOTIDE SEQUENCE</scope>
    <source>
        <strain evidence="2">JCM 4391</strain>
    </source>
</reference>